<gene>
    <name evidence="2" type="ORF">C5468_23855</name>
</gene>
<protein>
    <submittedName>
        <fullName evidence="2">Transcriptional regulator</fullName>
    </submittedName>
</protein>
<dbReference type="EMBL" id="PUJX01000047">
    <property type="protein sequence ID" value="TDB43268.1"/>
    <property type="molecule type" value="Genomic_DNA"/>
</dbReference>
<dbReference type="PANTHER" id="PTHR37812">
    <property type="entry name" value="MU-LIKE PROPHAGE FLUMU PROTEIN C"/>
    <property type="match status" value="1"/>
</dbReference>
<reference evidence="2 3" key="1">
    <citation type="journal article" date="2019" name="Int. J. Syst. Evol. Microbiol.">
        <title>Photorhabdus khanii subsp. guanajuatensis subsp. nov., isolated from Heterorhabditis atacamensis, and Photorhabdus luminescens subsp. mexicana subsp. nov., isolated from Heterorhabditis mexicana entomopathogenic nematodes.</title>
        <authorList>
            <person name="Machado R.A.R."/>
            <person name="Bruno P."/>
            <person name="Arce C.C.M."/>
            <person name="Liechti N."/>
            <person name="Kohler A."/>
            <person name="Bernal J."/>
            <person name="Bruggmann R."/>
            <person name="Turlings T.C.J."/>
        </authorList>
    </citation>
    <scope>NUCLEOTIDE SEQUENCE [LARGE SCALE GENOMIC DNA]</scope>
    <source>
        <strain evidence="2 3">MEX47-22</strain>
    </source>
</reference>
<name>A0A4R4IRD0_PHOLU</name>
<dbReference type="Pfam" id="PF08765">
    <property type="entry name" value="Mor"/>
    <property type="match status" value="1"/>
</dbReference>
<evidence type="ECO:0000313" key="2">
    <source>
        <dbReference type="EMBL" id="TDB43268.1"/>
    </source>
</evidence>
<dbReference type="InterPro" id="IPR009057">
    <property type="entry name" value="Homeodomain-like_sf"/>
</dbReference>
<dbReference type="PANTHER" id="PTHR37812:SF1">
    <property type="entry name" value="MU-LIKE PROPHAGE FLUMU PROTEIN C"/>
    <property type="match status" value="1"/>
</dbReference>
<organism evidence="2 3">
    <name type="scientific">Photorhabdus luminescens subsp. mexicana</name>
    <dbReference type="NCBI Taxonomy" id="2100167"/>
    <lineage>
        <taxon>Bacteria</taxon>
        <taxon>Pseudomonadati</taxon>
        <taxon>Pseudomonadota</taxon>
        <taxon>Gammaproteobacteria</taxon>
        <taxon>Enterobacterales</taxon>
        <taxon>Morganellaceae</taxon>
        <taxon>Photorhabdus</taxon>
    </lineage>
</organism>
<dbReference type="RefSeq" id="WP_132348609.1">
    <property type="nucleotide sequence ID" value="NZ_CAWOLF010000047.1"/>
</dbReference>
<dbReference type="Proteomes" id="UP000295550">
    <property type="component" value="Unassembled WGS sequence"/>
</dbReference>
<dbReference type="SUPFAM" id="SSF46689">
    <property type="entry name" value="Homeodomain-like"/>
    <property type="match status" value="1"/>
</dbReference>
<dbReference type="InterPro" id="IPR052411">
    <property type="entry name" value="c-mor_Regulatory_Protein"/>
</dbReference>
<sequence length="140" mass="16070">MKNLPLFADNYNELGQILDQLDDIPEAELQARWPQLLADIIDLFSTELQRQGCVKDTRLSASKLASALAHYYGGRAVYLPTGDTLKVALRDNRLFNEWSCSRSDVVQLAKKYNLTHSTVYAILRQQLALHRKRYQGELFK</sequence>
<dbReference type="InterPro" id="IPR014875">
    <property type="entry name" value="Mor_transcription_activator"/>
</dbReference>
<feature type="domain" description="Mor transcription activator" evidence="1">
    <location>
        <begin position="32"/>
        <end position="138"/>
    </location>
</feature>
<dbReference type="AlphaFoldDB" id="A0A4R4IRD0"/>
<proteinExistence type="predicted"/>
<evidence type="ECO:0000259" key="1">
    <source>
        <dbReference type="Pfam" id="PF08765"/>
    </source>
</evidence>
<dbReference type="Gene3D" id="1.10.10.60">
    <property type="entry name" value="Homeodomain-like"/>
    <property type="match status" value="1"/>
</dbReference>
<accession>A0A4R4IRD0</accession>
<comment type="caution">
    <text evidence="2">The sequence shown here is derived from an EMBL/GenBank/DDBJ whole genome shotgun (WGS) entry which is preliminary data.</text>
</comment>
<evidence type="ECO:0000313" key="3">
    <source>
        <dbReference type="Proteomes" id="UP000295550"/>
    </source>
</evidence>